<dbReference type="Pfam" id="PF16925">
    <property type="entry name" value="TetR_C_13"/>
    <property type="match status" value="1"/>
</dbReference>
<dbReference type="Gene3D" id="1.10.357.10">
    <property type="entry name" value="Tetracycline Repressor, domain 2"/>
    <property type="match status" value="1"/>
</dbReference>
<dbReference type="PROSITE" id="PS50977">
    <property type="entry name" value="HTH_TETR_2"/>
    <property type="match status" value="1"/>
</dbReference>
<evidence type="ECO:0000256" key="3">
    <source>
        <dbReference type="ARBA" id="ARBA00023163"/>
    </source>
</evidence>
<gene>
    <name evidence="6" type="ORF">D7231_02435</name>
</gene>
<reference evidence="6 7" key="1">
    <citation type="journal article" date="2015" name="Antonie Van Leeuwenhoek">
        <title>Streptomyces klenkii sp. nov., isolated from deep marine sediment.</title>
        <authorList>
            <person name="Veyisoglu A."/>
            <person name="Sahin N."/>
        </authorList>
    </citation>
    <scope>NUCLEOTIDE SEQUENCE [LARGE SCALE GENOMIC DNA]</scope>
    <source>
        <strain evidence="6 7">KCTC 29202</strain>
    </source>
</reference>
<feature type="DNA-binding region" description="H-T-H motif" evidence="4">
    <location>
        <begin position="33"/>
        <end position="52"/>
    </location>
</feature>
<dbReference type="PANTHER" id="PTHR47506">
    <property type="entry name" value="TRANSCRIPTIONAL REGULATORY PROTEIN"/>
    <property type="match status" value="1"/>
</dbReference>
<evidence type="ECO:0000313" key="6">
    <source>
        <dbReference type="EMBL" id="RKN77585.1"/>
    </source>
</evidence>
<dbReference type="SUPFAM" id="SSF46689">
    <property type="entry name" value="Homeodomain-like"/>
    <property type="match status" value="1"/>
</dbReference>
<dbReference type="RefSeq" id="WP_120753200.1">
    <property type="nucleotide sequence ID" value="NZ_JBFADQ010000026.1"/>
</dbReference>
<dbReference type="OrthoDB" id="3827407at2"/>
<evidence type="ECO:0000256" key="2">
    <source>
        <dbReference type="ARBA" id="ARBA00023125"/>
    </source>
</evidence>
<dbReference type="InterPro" id="IPR011075">
    <property type="entry name" value="TetR_C"/>
</dbReference>
<protein>
    <submittedName>
        <fullName evidence="6">TetR/AcrR family transcriptional regulator</fullName>
    </submittedName>
</protein>
<feature type="domain" description="HTH tetR-type" evidence="5">
    <location>
        <begin position="10"/>
        <end position="70"/>
    </location>
</feature>
<accession>A0A3B0BW20</accession>
<dbReference type="InterPro" id="IPR009057">
    <property type="entry name" value="Homeodomain-like_sf"/>
</dbReference>
<keyword evidence="7" id="KW-1185">Reference proteome</keyword>
<dbReference type="AlphaFoldDB" id="A0A3B0BW20"/>
<dbReference type="EMBL" id="RBAM01000001">
    <property type="protein sequence ID" value="RKN77585.1"/>
    <property type="molecule type" value="Genomic_DNA"/>
</dbReference>
<keyword evidence="2 4" id="KW-0238">DNA-binding</keyword>
<evidence type="ECO:0000256" key="4">
    <source>
        <dbReference type="PROSITE-ProRule" id="PRU00335"/>
    </source>
</evidence>
<keyword evidence="1" id="KW-0805">Transcription regulation</keyword>
<dbReference type="InterPro" id="IPR001647">
    <property type="entry name" value="HTH_TetR"/>
</dbReference>
<proteinExistence type="predicted"/>
<evidence type="ECO:0000259" key="5">
    <source>
        <dbReference type="PROSITE" id="PS50977"/>
    </source>
</evidence>
<keyword evidence="3" id="KW-0804">Transcription</keyword>
<dbReference type="Pfam" id="PF00440">
    <property type="entry name" value="TetR_N"/>
    <property type="match status" value="1"/>
</dbReference>
<organism evidence="6 7">
    <name type="scientific">Streptomyces klenkii</name>
    <dbReference type="NCBI Taxonomy" id="1420899"/>
    <lineage>
        <taxon>Bacteria</taxon>
        <taxon>Bacillati</taxon>
        <taxon>Actinomycetota</taxon>
        <taxon>Actinomycetes</taxon>
        <taxon>Kitasatosporales</taxon>
        <taxon>Streptomycetaceae</taxon>
        <taxon>Streptomyces</taxon>
    </lineage>
</organism>
<dbReference type="Proteomes" id="UP000270343">
    <property type="component" value="Unassembled WGS sequence"/>
</dbReference>
<dbReference type="GO" id="GO:0003677">
    <property type="term" value="F:DNA binding"/>
    <property type="evidence" value="ECO:0007669"/>
    <property type="project" value="UniProtKB-UniRule"/>
</dbReference>
<dbReference type="InterPro" id="IPR036271">
    <property type="entry name" value="Tet_transcr_reg_TetR-rel_C_sf"/>
</dbReference>
<name>A0A3B0BW20_9ACTN</name>
<evidence type="ECO:0000313" key="7">
    <source>
        <dbReference type="Proteomes" id="UP000270343"/>
    </source>
</evidence>
<dbReference type="PANTHER" id="PTHR47506:SF3">
    <property type="entry name" value="HTH-TYPE TRANSCRIPTIONAL REGULATOR LMRA"/>
    <property type="match status" value="1"/>
</dbReference>
<comment type="caution">
    <text evidence="6">The sequence shown here is derived from an EMBL/GenBank/DDBJ whole genome shotgun (WGS) entry which is preliminary data.</text>
</comment>
<evidence type="ECO:0000256" key="1">
    <source>
        <dbReference type="ARBA" id="ARBA00023015"/>
    </source>
</evidence>
<dbReference type="SUPFAM" id="SSF48498">
    <property type="entry name" value="Tetracyclin repressor-like, C-terminal domain"/>
    <property type="match status" value="1"/>
</dbReference>
<sequence length="212" mass="22855">MRGPLTAKGQATRGRIIHGAAEVLREKGVAAATLDDILARTRTSKSQLFHYFPSGKDELLLAVAQFEADQVLDDQQPYLGCLDSWDAWYRWRDTLIERYEEQGDQCPLGSLFLQIGRNTPGARAIVTELLRQWQEHLATGIRAMQDAGHVPASLDVDRTAAALLAGIQGGVSILLSTGHSAHLHAVLDEGITSLRNAGSAPGLSAPAGIPTR</sequence>